<evidence type="ECO:0000313" key="3">
    <source>
        <dbReference type="Proteomes" id="UP000295197"/>
    </source>
</evidence>
<sequence length="40" mass="4397">MCSPGILYLHPEHDTLGMDVGATTFFAITPLLISHLEVKQ</sequence>
<keyword evidence="1" id="KW-0472">Membrane</keyword>
<gene>
    <name evidence="2" type="ORF">EDC17_101118</name>
</gene>
<protein>
    <submittedName>
        <fullName evidence="2">Uncharacterized protein</fullName>
    </submittedName>
</protein>
<dbReference type="Proteomes" id="UP000295197">
    <property type="component" value="Unassembled WGS sequence"/>
</dbReference>
<dbReference type="EMBL" id="SMBZ01000011">
    <property type="protein sequence ID" value="TCV17101.1"/>
    <property type="molecule type" value="Genomic_DNA"/>
</dbReference>
<evidence type="ECO:0000313" key="2">
    <source>
        <dbReference type="EMBL" id="TCV17101.1"/>
    </source>
</evidence>
<comment type="caution">
    <text evidence="2">The sequence shown here is derived from an EMBL/GenBank/DDBJ whole genome shotgun (WGS) entry which is preliminary data.</text>
</comment>
<feature type="transmembrane region" description="Helical" evidence="1">
    <location>
        <begin position="20"/>
        <end position="38"/>
    </location>
</feature>
<proteinExistence type="predicted"/>
<keyword evidence="1" id="KW-1133">Transmembrane helix</keyword>
<accession>A0A4R3W0W5</accession>
<dbReference type="AlphaFoldDB" id="A0A4R3W0W5"/>
<reference evidence="2 3" key="1">
    <citation type="submission" date="2019-03" db="EMBL/GenBank/DDBJ databases">
        <title>Genomic Encyclopedia of Type Strains, Phase IV (KMG-IV): sequencing the most valuable type-strain genomes for metagenomic binning, comparative biology and taxonomic classification.</title>
        <authorList>
            <person name="Goeker M."/>
        </authorList>
    </citation>
    <scope>NUCLEOTIDE SEQUENCE [LARGE SCALE GENOMIC DNA]</scope>
    <source>
        <strain evidence="2 3">DSM 22362</strain>
    </source>
</reference>
<name>A0A4R3W0W5_9SPHI</name>
<keyword evidence="1" id="KW-0812">Transmembrane</keyword>
<organism evidence="2 3">
    <name type="scientific">Sphingobacterium alimentarium</name>
    <dbReference type="NCBI Taxonomy" id="797292"/>
    <lineage>
        <taxon>Bacteria</taxon>
        <taxon>Pseudomonadati</taxon>
        <taxon>Bacteroidota</taxon>
        <taxon>Sphingobacteriia</taxon>
        <taxon>Sphingobacteriales</taxon>
        <taxon>Sphingobacteriaceae</taxon>
        <taxon>Sphingobacterium</taxon>
    </lineage>
</organism>
<keyword evidence="3" id="KW-1185">Reference proteome</keyword>
<evidence type="ECO:0000256" key="1">
    <source>
        <dbReference type="SAM" id="Phobius"/>
    </source>
</evidence>